<evidence type="ECO:0000313" key="1">
    <source>
        <dbReference type="Proteomes" id="UP000515163"/>
    </source>
</evidence>
<accession>A0A6P8HRR9</accession>
<dbReference type="InParanoid" id="A0A6P8HRR9"/>
<dbReference type="AlphaFoldDB" id="A0A6P8HRR9"/>
<dbReference type="KEGG" id="aten:116292245"/>
<dbReference type="RefSeq" id="XP_031555382.1">
    <property type="nucleotide sequence ID" value="XM_031699522.1"/>
</dbReference>
<keyword evidence="1" id="KW-1185">Reference proteome</keyword>
<dbReference type="Proteomes" id="UP000515163">
    <property type="component" value="Unplaced"/>
</dbReference>
<dbReference type="OrthoDB" id="5988540at2759"/>
<dbReference type="GeneID" id="116292245"/>
<sequence>MFQCQQAKRCGCGCGGGFHGYGGVEHIYDGGFGHGGFGGHGGCGCGASSHGGSWGVCDLCHHNCHDDGWCGAGCMCGNCCGGFGHPKTNHGCNSGCCPSVTFPCTFGACVNNPCCECCREPAPKGKCKWPCLWPCCCECTPPKFKFKPLKPKPVCHCPHSCDSSPGHKRSADVAFGMHRRFAAPYAPSFVRPSSRHHGYRHYGYRSFLPRTPYPYMYGHHLPYY</sequence>
<organism evidence="1 2">
    <name type="scientific">Actinia tenebrosa</name>
    <name type="common">Australian red waratah sea anemone</name>
    <dbReference type="NCBI Taxonomy" id="6105"/>
    <lineage>
        <taxon>Eukaryota</taxon>
        <taxon>Metazoa</taxon>
        <taxon>Cnidaria</taxon>
        <taxon>Anthozoa</taxon>
        <taxon>Hexacorallia</taxon>
        <taxon>Actiniaria</taxon>
        <taxon>Actiniidae</taxon>
        <taxon>Actinia</taxon>
    </lineage>
</organism>
<evidence type="ECO:0000313" key="2">
    <source>
        <dbReference type="RefSeq" id="XP_031555382.1"/>
    </source>
</evidence>
<reference evidence="2" key="1">
    <citation type="submission" date="2025-08" db="UniProtKB">
        <authorList>
            <consortium name="RefSeq"/>
        </authorList>
    </citation>
    <scope>IDENTIFICATION</scope>
    <source>
        <tissue evidence="2">Tentacle</tissue>
    </source>
</reference>
<protein>
    <submittedName>
        <fullName evidence="2">Keratin-associated protein 5-5-like</fullName>
    </submittedName>
</protein>
<gene>
    <name evidence="2" type="primary">LOC116292245</name>
</gene>
<name>A0A6P8HRR9_ACTTE</name>
<proteinExistence type="predicted"/>